<reference evidence="2 3" key="1">
    <citation type="submission" date="2021-02" db="EMBL/GenBank/DDBJ databases">
        <title>Paenibacillus tianjinensis sp. nov.</title>
        <authorList>
            <person name="Liu H."/>
        </authorList>
    </citation>
    <scope>NUCLEOTIDE SEQUENCE [LARGE SCALE GENOMIC DNA]</scope>
    <source>
        <strain evidence="2 3">TB2019</strain>
    </source>
</reference>
<evidence type="ECO:0000256" key="1">
    <source>
        <dbReference type="SAM" id="MobiDB-lite"/>
    </source>
</evidence>
<organism evidence="2 3">
    <name type="scientific">Paenibacillus tianjinensis</name>
    <dbReference type="NCBI Taxonomy" id="2810347"/>
    <lineage>
        <taxon>Bacteria</taxon>
        <taxon>Bacillati</taxon>
        <taxon>Bacillota</taxon>
        <taxon>Bacilli</taxon>
        <taxon>Bacillales</taxon>
        <taxon>Paenibacillaceae</taxon>
        <taxon>Paenibacillus</taxon>
    </lineage>
</organism>
<proteinExistence type="predicted"/>
<accession>A0ABX7LB41</accession>
<evidence type="ECO:0000313" key="2">
    <source>
        <dbReference type="EMBL" id="QSF45383.1"/>
    </source>
</evidence>
<feature type="compositionally biased region" description="Low complexity" evidence="1">
    <location>
        <begin position="23"/>
        <end position="58"/>
    </location>
</feature>
<evidence type="ECO:0008006" key="4">
    <source>
        <dbReference type="Google" id="ProtNLM"/>
    </source>
</evidence>
<gene>
    <name evidence="2" type="ORF">JRJ22_01555</name>
</gene>
<name>A0ABX7LB41_9BACL</name>
<dbReference type="Proteomes" id="UP000663452">
    <property type="component" value="Chromosome"/>
</dbReference>
<evidence type="ECO:0000313" key="3">
    <source>
        <dbReference type="Proteomes" id="UP000663452"/>
    </source>
</evidence>
<feature type="region of interest" description="Disordered" evidence="1">
    <location>
        <begin position="23"/>
        <end position="61"/>
    </location>
</feature>
<dbReference type="RefSeq" id="WP_206102845.1">
    <property type="nucleotide sequence ID" value="NZ_CP070969.1"/>
</dbReference>
<protein>
    <recommendedName>
        <fullName evidence="4">Lipoprotein</fullName>
    </recommendedName>
</protein>
<dbReference type="PROSITE" id="PS51257">
    <property type="entry name" value="PROKAR_LIPOPROTEIN"/>
    <property type="match status" value="1"/>
</dbReference>
<sequence length="208" mass="22813">MRKFTWPLSSIILSVALLTGCNSNSSGSHNHPESAAPASESAAPSPQSAAPSAESAAPAKEDIPPAELDAALKAATEYKNAEYTVKASADVMSIESIEQRNEVMKPYFTEEFYQKAVSTRYTALPLQVVHKQQLSIRPDNLQFTLSDGHKQDIAELKYSVDLVLLNEEGQEQQRVPMEGILTLFKIEGAWLVQGDRFDNAAFSKLINE</sequence>
<dbReference type="EMBL" id="CP070969">
    <property type="protein sequence ID" value="QSF45383.1"/>
    <property type="molecule type" value="Genomic_DNA"/>
</dbReference>
<keyword evidence="3" id="KW-1185">Reference proteome</keyword>